<dbReference type="Pfam" id="PF01323">
    <property type="entry name" value="DSBA"/>
    <property type="match status" value="1"/>
</dbReference>
<dbReference type="Proteomes" id="UP000223913">
    <property type="component" value="Unassembled WGS sequence"/>
</dbReference>
<sequence>MGNKIKVEIWSDVVCPFCYIGKRKFERALDRFEHKDQVEIVWKSFQLNPHQEYIPDQNVYEYLAEVKGQSVEWSRKMHASVVQTAAGVGLEYNFDRAKVTNSLDAHRVIQLAKKHQLGGAMEERLFRAYFTEGALISDHGTLVKLASEIGLDEQEVRSALEQKQYTEEVQRDIHESRQIGVRGVPFFVLDRRLAVSGAQDPEVFLQALERAHTLSTSENPA</sequence>
<proteinExistence type="predicted"/>
<protein>
    <submittedName>
        <fullName evidence="2">Disulfide bond formation protein DsbA</fullName>
    </submittedName>
</protein>
<comment type="caution">
    <text evidence="2">The sequence shown here is derived from an EMBL/GenBank/DDBJ whole genome shotgun (WGS) entry which is preliminary data.</text>
</comment>
<organism evidence="2 3">
    <name type="scientific">Flavilitoribacter nigricans (strain ATCC 23147 / DSM 23189 / NBRC 102662 / NCIMB 1420 / SS-2)</name>
    <name type="common">Lewinella nigricans</name>
    <dbReference type="NCBI Taxonomy" id="1122177"/>
    <lineage>
        <taxon>Bacteria</taxon>
        <taxon>Pseudomonadati</taxon>
        <taxon>Bacteroidota</taxon>
        <taxon>Saprospiria</taxon>
        <taxon>Saprospirales</taxon>
        <taxon>Lewinellaceae</taxon>
        <taxon>Flavilitoribacter</taxon>
    </lineage>
</organism>
<reference evidence="2 3" key="1">
    <citation type="submission" date="2017-10" db="EMBL/GenBank/DDBJ databases">
        <title>The draft genome sequence of Lewinella nigricans NBRC 102662.</title>
        <authorList>
            <person name="Wang K."/>
        </authorList>
    </citation>
    <scope>NUCLEOTIDE SEQUENCE [LARGE SCALE GENOMIC DNA]</scope>
    <source>
        <strain evidence="2 3">NBRC 102662</strain>
    </source>
</reference>
<evidence type="ECO:0000313" key="3">
    <source>
        <dbReference type="Proteomes" id="UP000223913"/>
    </source>
</evidence>
<accession>A0A2D0MZI2</accession>
<dbReference type="GO" id="GO:0016491">
    <property type="term" value="F:oxidoreductase activity"/>
    <property type="evidence" value="ECO:0007669"/>
    <property type="project" value="InterPro"/>
</dbReference>
<evidence type="ECO:0000313" key="2">
    <source>
        <dbReference type="EMBL" id="PHN00853.1"/>
    </source>
</evidence>
<name>A0A2D0MZI2_FLAN2</name>
<dbReference type="InterPro" id="IPR036249">
    <property type="entry name" value="Thioredoxin-like_sf"/>
</dbReference>
<evidence type="ECO:0000259" key="1">
    <source>
        <dbReference type="Pfam" id="PF01323"/>
    </source>
</evidence>
<feature type="domain" description="DSBA-like thioredoxin" evidence="1">
    <location>
        <begin position="7"/>
        <end position="208"/>
    </location>
</feature>
<dbReference type="EMBL" id="PDUD01000072">
    <property type="protein sequence ID" value="PHN00853.1"/>
    <property type="molecule type" value="Genomic_DNA"/>
</dbReference>
<dbReference type="OrthoDB" id="9799122at2"/>
<dbReference type="RefSeq" id="WP_099155753.1">
    <property type="nucleotide sequence ID" value="NZ_PDUD01000072.1"/>
</dbReference>
<gene>
    <name evidence="2" type="ORF">CRP01_40165</name>
</gene>
<dbReference type="AlphaFoldDB" id="A0A2D0MZI2"/>
<dbReference type="SUPFAM" id="SSF52833">
    <property type="entry name" value="Thioredoxin-like"/>
    <property type="match status" value="1"/>
</dbReference>
<dbReference type="Gene3D" id="3.40.30.10">
    <property type="entry name" value="Glutaredoxin"/>
    <property type="match status" value="1"/>
</dbReference>
<keyword evidence="3" id="KW-1185">Reference proteome</keyword>
<dbReference type="PANTHER" id="PTHR13887:SF41">
    <property type="entry name" value="THIOREDOXIN SUPERFAMILY PROTEIN"/>
    <property type="match status" value="1"/>
</dbReference>
<dbReference type="PANTHER" id="PTHR13887">
    <property type="entry name" value="GLUTATHIONE S-TRANSFERASE KAPPA"/>
    <property type="match status" value="1"/>
</dbReference>
<dbReference type="InterPro" id="IPR001853">
    <property type="entry name" value="DSBA-like_thioredoxin_dom"/>
</dbReference>
<dbReference type="CDD" id="cd03024">
    <property type="entry name" value="DsbA_FrnE"/>
    <property type="match status" value="1"/>
</dbReference>